<dbReference type="EnsemblMetazoa" id="ACOM023648-RA">
    <property type="protein sequence ID" value="ACOM023648-PA.1"/>
    <property type="gene ID" value="ACOM023648"/>
</dbReference>
<dbReference type="InterPro" id="IPR001314">
    <property type="entry name" value="Peptidase_S1A"/>
</dbReference>
<dbReference type="GO" id="GO:0005576">
    <property type="term" value="C:extracellular region"/>
    <property type="evidence" value="ECO:0007669"/>
    <property type="project" value="UniProtKB-SubCell"/>
</dbReference>
<reference evidence="12" key="1">
    <citation type="submission" date="2022-08" db="UniProtKB">
        <authorList>
            <consortium name="EnsemblMetazoa"/>
        </authorList>
    </citation>
    <scope>IDENTIFICATION</scope>
</reference>
<dbReference type="FunFam" id="2.40.10.10:FF:000146">
    <property type="entry name" value="Serine protease 53"/>
    <property type="match status" value="1"/>
</dbReference>
<dbReference type="SUPFAM" id="SSF50494">
    <property type="entry name" value="Trypsin-like serine proteases"/>
    <property type="match status" value="3"/>
</dbReference>
<dbReference type="InterPro" id="IPR043504">
    <property type="entry name" value="Peptidase_S1_PA_chymotrypsin"/>
</dbReference>
<evidence type="ECO:0000256" key="7">
    <source>
        <dbReference type="ARBA" id="ARBA00023145"/>
    </source>
</evidence>
<dbReference type="Gene3D" id="2.40.10.10">
    <property type="entry name" value="Trypsin-like serine proteases"/>
    <property type="match status" value="3"/>
</dbReference>
<organism evidence="12">
    <name type="scientific">Anopheles coluzzii</name>
    <name type="common">African malaria mosquito</name>
    <dbReference type="NCBI Taxonomy" id="1518534"/>
    <lineage>
        <taxon>Eukaryota</taxon>
        <taxon>Metazoa</taxon>
        <taxon>Ecdysozoa</taxon>
        <taxon>Arthropoda</taxon>
        <taxon>Hexapoda</taxon>
        <taxon>Insecta</taxon>
        <taxon>Pterygota</taxon>
        <taxon>Neoptera</taxon>
        <taxon>Endopterygota</taxon>
        <taxon>Diptera</taxon>
        <taxon>Nematocera</taxon>
        <taxon>Culicoidea</taxon>
        <taxon>Culicidae</taxon>
        <taxon>Anophelinae</taxon>
        <taxon>Anopheles</taxon>
    </lineage>
</organism>
<dbReference type="VEuPathDB" id="VectorBase:ACON2_041571"/>
<feature type="chain" id="PRO_5036461989" description="Peptidase S1 domain-containing protein" evidence="10">
    <location>
        <begin position="24"/>
        <end position="670"/>
    </location>
</feature>
<dbReference type="SMART" id="SM00020">
    <property type="entry name" value="Tryp_SPc"/>
    <property type="match status" value="2"/>
</dbReference>
<keyword evidence="4 10" id="KW-0732">Signal</keyword>
<keyword evidence="8" id="KW-1015">Disulfide bond</keyword>
<dbReference type="Proteomes" id="UP000075882">
    <property type="component" value="Unassembled WGS sequence"/>
</dbReference>
<dbReference type="PROSITE" id="PS50240">
    <property type="entry name" value="TRYPSIN_DOM"/>
    <property type="match status" value="2"/>
</dbReference>
<evidence type="ECO:0000256" key="5">
    <source>
        <dbReference type="ARBA" id="ARBA00022801"/>
    </source>
</evidence>
<evidence type="ECO:0000259" key="11">
    <source>
        <dbReference type="PROSITE" id="PS50240"/>
    </source>
</evidence>
<dbReference type="InterPro" id="IPR051333">
    <property type="entry name" value="CLIP_Serine_Protease"/>
</dbReference>
<dbReference type="VEuPathDB" id="VectorBase:ACON2_032857"/>
<evidence type="ECO:0000256" key="1">
    <source>
        <dbReference type="ARBA" id="ARBA00004613"/>
    </source>
</evidence>
<keyword evidence="3" id="KW-0645">Protease</keyword>
<comment type="subcellular location">
    <subcellularLocation>
        <location evidence="1">Secreted</location>
    </subcellularLocation>
</comment>
<feature type="domain" description="Peptidase S1" evidence="11">
    <location>
        <begin position="322"/>
        <end position="644"/>
    </location>
</feature>
<proteinExistence type="inferred from homology"/>
<evidence type="ECO:0000256" key="6">
    <source>
        <dbReference type="ARBA" id="ARBA00022825"/>
    </source>
</evidence>
<evidence type="ECO:0000313" key="12">
    <source>
        <dbReference type="EnsemblMetazoa" id="ACOM023648-PA.1"/>
    </source>
</evidence>
<dbReference type="InterPro" id="IPR009003">
    <property type="entry name" value="Peptidase_S1_PA"/>
</dbReference>
<sequence>MLECRVVLPLALLLTISLLSAEAIQHCGMRKVKRVNLILGGRNATAGKWPWHATLMHRTGDAKKLACGGNVIDKHTILTAAHCLYDRHKLIALDRLVVILGRTELSVEEPWSRSYAPERLILHPGYKQANVKDDIAMVKLASEITMSDYIFPVCLWPRGLGHEDITGRKGFVVGYGLNDAGSTSNHLLDVEVPVVDRWTCLESNRGTLSSQLASTMLCAGARDGVGPCNGDSGGGMFFRAGNEWHIRGIVSFAPNLDGTDKCDPKQYAIYTDVAKYLDWIANELGNVTQGTTSESMANSTDFREGQTWLTVNRDGCGLEAPVYTNLRHSASAFVAPWVAKIEYVGEERAGRDNECQAYLITEWHLLTLASCVADVDQNEQELYVRLGKFSIPGLPKPQIRYVEQIIIHERFNKSNNANDVALLKLRKKANVDEGFVNSICLAPAMFEGNDWITLQVYVGRTQLSVIDDRSRSYSAERFIVHTGYSQLHVRDDIALIKVTKEIDMSGFIQPVCLWPSEPISGTDIVGRRGAVVGFGLTDVDKPSDVMLDAEVPVVDLWSCLESNRGAFGTHLARTMLCAGGRDGVGPCNGDSGGGLFLEIGGVWYVRGIVSFAPNLDGVPKCDSTQYTVFTDVAKYLDWIVEADGNGTLRRYDTGPGFGGVGRGGKQTDGP</sequence>
<name>A0A8W7P1E0_ANOCL</name>
<feature type="signal peptide" evidence="10">
    <location>
        <begin position="1"/>
        <end position="23"/>
    </location>
</feature>
<evidence type="ECO:0000256" key="10">
    <source>
        <dbReference type="SAM" id="SignalP"/>
    </source>
</evidence>
<dbReference type="InterPro" id="IPR001254">
    <property type="entry name" value="Trypsin_dom"/>
</dbReference>
<dbReference type="Pfam" id="PF00089">
    <property type="entry name" value="Trypsin"/>
    <property type="match status" value="3"/>
</dbReference>
<keyword evidence="7" id="KW-0865">Zymogen</keyword>
<dbReference type="GO" id="GO:0006508">
    <property type="term" value="P:proteolysis"/>
    <property type="evidence" value="ECO:0007669"/>
    <property type="project" value="UniProtKB-KW"/>
</dbReference>
<evidence type="ECO:0000256" key="9">
    <source>
        <dbReference type="ARBA" id="ARBA00024195"/>
    </source>
</evidence>
<evidence type="ECO:0000256" key="8">
    <source>
        <dbReference type="ARBA" id="ARBA00023157"/>
    </source>
</evidence>
<dbReference type="AlphaFoldDB" id="A0A8W7P1E0"/>
<evidence type="ECO:0000256" key="3">
    <source>
        <dbReference type="ARBA" id="ARBA00022670"/>
    </source>
</evidence>
<dbReference type="PANTHER" id="PTHR24260:SF136">
    <property type="entry name" value="GH08193P-RELATED"/>
    <property type="match status" value="1"/>
</dbReference>
<dbReference type="GO" id="GO:0004252">
    <property type="term" value="F:serine-type endopeptidase activity"/>
    <property type="evidence" value="ECO:0007669"/>
    <property type="project" value="InterPro"/>
</dbReference>
<evidence type="ECO:0000256" key="4">
    <source>
        <dbReference type="ARBA" id="ARBA00022729"/>
    </source>
</evidence>
<keyword evidence="2" id="KW-0964">Secreted</keyword>
<protein>
    <recommendedName>
        <fullName evidence="11">Peptidase S1 domain-containing protein</fullName>
    </recommendedName>
</protein>
<dbReference type="CDD" id="cd00190">
    <property type="entry name" value="Tryp_SPc"/>
    <property type="match status" value="2"/>
</dbReference>
<evidence type="ECO:0000256" key="2">
    <source>
        <dbReference type="ARBA" id="ARBA00022525"/>
    </source>
</evidence>
<comment type="similarity">
    <text evidence="9">Belongs to the peptidase S1 family. CLIP subfamily.</text>
</comment>
<dbReference type="PRINTS" id="PR00722">
    <property type="entry name" value="CHYMOTRYPSIN"/>
</dbReference>
<keyword evidence="6" id="KW-0720">Serine protease</keyword>
<feature type="domain" description="Peptidase S1" evidence="11">
    <location>
        <begin position="38"/>
        <end position="285"/>
    </location>
</feature>
<keyword evidence="5" id="KW-0378">Hydrolase</keyword>
<dbReference type="InterPro" id="IPR018114">
    <property type="entry name" value="TRYPSIN_HIS"/>
</dbReference>
<dbReference type="PANTHER" id="PTHR24260">
    <property type="match status" value="1"/>
</dbReference>
<accession>A0A8W7P1E0</accession>
<dbReference type="PROSITE" id="PS00134">
    <property type="entry name" value="TRYPSIN_HIS"/>
    <property type="match status" value="1"/>
</dbReference>